<sequence length="366" mass="39874">MSDKPVIPSTSDNDRRHPRWKKRPDPSTWGDFGPDDTLGRLNLLTEDKVRQGLQEVHDAKTFSLGLPLNLPGGNDLNPNRLPPVHRPNLRGNLVNANCRLDQIYPDATDVLNDDLIILHNQYSSQWDALVHAGSLFDADDDGVAEPVYYNGFRPETDVHAPTELDDCGLQPQDQRPLTTTADFGVLGIGSMAAKPIQGRAVLVDLAHHYGTAPRRISYMDFAAVLEADAIEVRPGDIILLHTGYAHKLIEMRGTPDPDILHNYGAVLDGRDQALLNWITESEIAAIAADNNAVEQYPAEPVEGPAAILPLHEHCLFKLGVPLGELWHLTGLATYLRSVGRTACLLTAPPLNMPGAAGSPVNPIATV</sequence>
<dbReference type="EMBL" id="DYXC01000163">
    <property type="protein sequence ID" value="HJF15875.1"/>
    <property type="molecule type" value="Genomic_DNA"/>
</dbReference>
<name>A0A921K8D5_9MICC</name>
<dbReference type="Gene3D" id="3.50.30.50">
    <property type="entry name" value="Putative cyclase"/>
    <property type="match status" value="1"/>
</dbReference>
<dbReference type="InterPro" id="IPR007325">
    <property type="entry name" value="KFase/CYL"/>
</dbReference>
<dbReference type="GO" id="GO:0019441">
    <property type="term" value="P:L-tryptophan catabolic process to kynurenine"/>
    <property type="evidence" value="ECO:0007669"/>
    <property type="project" value="InterPro"/>
</dbReference>
<evidence type="ECO:0000313" key="3">
    <source>
        <dbReference type="Proteomes" id="UP000703315"/>
    </source>
</evidence>
<evidence type="ECO:0000256" key="1">
    <source>
        <dbReference type="SAM" id="MobiDB-lite"/>
    </source>
</evidence>
<reference evidence="2" key="1">
    <citation type="journal article" date="2021" name="PeerJ">
        <title>Extensive microbial diversity within the chicken gut microbiome revealed by metagenomics and culture.</title>
        <authorList>
            <person name="Gilroy R."/>
            <person name="Ravi A."/>
            <person name="Getino M."/>
            <person name="Pursley I."/>
            <person name="Horton D.L."/>
            <person name="Alikhan N.F."/>
            <person name="Baker D."/>
            <person name="Gharbi K."/>
            <person name="Hall N."/>
            <person name="Watson M."/>
            <person name="Adriaenssens E.M."/>
            <person name="Foster-Nyarko E."/>
            <person name="Jarju S."/>
            <person name="Secka A."/>
            <person name="Antonio M."/>
            <person name="Oren A."/>
            <person name="Chaudhuri R.R."/>
            <person name="La Ragione R."/>
            <person name="Hildebrand F."/>
            <person name="Pallen M.J."/>
        </authorList>
    </citation>
    <scope>NUCLEOTIDE SEQUENCE</scope>
    <source>
        <strain evidence="2">ChiHjej13B12-14962</strain>
    </source>
</reference>
<proteinExistence type="predicted"/>
<feature type="region of interest" description="Disordered" evidence="1">
    <location>
        <begin position="1"/>
        <end position="35"/>
    </location>
</feature>
<reference evidence="2" key="2">
    <citation type="submission" date="2021-09" db="EMBL/GenBank/DDBJ databases">
        <authorList>
            <person name="Gilroy R."/>
        </authorList>
    </citation>
    <scope>NUCLEOTIDE SEQUENCE</scope>
    <source>
        <strain evidence="2">ChiHjej13B12-14962</strain>
    </source>
</reference>
<dbReference type="AlphaFoldDB" id="A0A921K8D5"/>
<accession>A0A921K8D5</accession>
<gene>
    <name evidence="2" type="ORF">K8V32_13980</name>
</gene>
<dbReference type="GO" id="GO:0004061">
    <property type="term" value="F:arylformamidase activity"/>
    <property type="evidence" value="ECO:0007669"/>
    <property type="project" value="InterPro"/>
</dbReference>
<protein>
    <submittedName>
        <fullName evidence="2">Cyclase family protein</fullName>
    </submittedName>
</protein>
<dbReference type="SUPFAM" id="SSF102198">
    <property type="entry name" value="Putative cyclase"/>
    <property type="match status" value="1"/>
</dbReference>
<dbReference type="PANTHER" id="PTHR34861:SF10">
    <property type="entry name" value="CYCLASE"/>
    <property type="match status" value="1"/>
</dbReference>
<dbReference type="Pfam" id="PF04199">
    <property type="entry name" value="Cyclase"/>
    <property type="match status" value="1"/>
</dbReference>
<dbReference type="PANTHER" id="PTHR34861">
    <property type="match status" value="1"/>
</dbReference>
<dbReference type="InterPro" id="IPR037175">
    <property type="entry name" value="KFase_sf"/>
</dbReference>
<dbReference type="Proteomes" id="UP000703315">
    <property type="component" value="Unassembled WGS sequence"/>
</dbReference>
<dbReference type="RefSeq" id="WP_303908791.1">
    <property type="nucleotide sequence ID" value="NZ_DYXC01000163.1"/>
</dbReference>
<evidence type="ECO:0000313" key="2">
    <source>
        <dbReference type="EMBL" id="HJF15875.1"/>
    </source>
</evidence>
<comment type="caution">
    <text evidence="2">The sequence shown here is derived from an EMBL/GenBank/DDBJ whole genome shotgun (WGS) entry which is preliminary data.</text>
</comment>
<organism evidence="2 3">
    <name type="scientific">Enteractinococcus helveticum</name>
    <dbReference type="NCBI Taxonomy" id="1837282"/>
    <lineage>
        <taxon>Bacteria</taxon>
        <taxon>Bacillati</taxon>
        <taxon>Actinomycetota</taxon>
        <taxon>Actinomycetes</taxon>
        <taxon>Micrococcales</taxon>
        <taxon>Micrococcaceae</taxon>
    </lineage>
</organism>